<dbReference type="Gene3D" id="3.30.479.30">
    <property type="entry name" value="Band 7 domain"/>
    <property type="match status" value="1"/>
</dbReference>
<comment type="caution">
    <text evidence="3">The sequence shown here is derived from an EMBL/GenBank/DDBJ whole genome shotgun (WGS) entry which is preliminary data.</text>
</comment>
<dbReference type="EMBL" id="JAODUP010000107">
    <property type="protein sequence ID" value="KAK2161955.1"/>
    <property type="molecule type" value="Genomic_DNA"/>
</dbReference>
<dbReference type="PANTHER" id="PTHR42911">
    <property type="entry name" value="MODULATOR OF FTSH PROTEASE HFLC"/>
    <property type="match status" value="1"/>
</dbReference>
<evidence type="ECO:0000313" key="3">
    <source>
        <dbReference type="EMBL" id="KAK2161955.1"/>
    </source>
</evidence>
<feature type="domain" description="Band 7" evidence="2">
    <location>
        <begin position="30"/>
        <end position="214"/>
    </location>
</feature>
<feature type="transmembrane region" description="Helical" evidence="1">
    <location>
        <begin position="6"/>
        <end position="25"/>
    </location>
</feature>
<dbReference type="AlphaFoldDB" id="A0AAD9K129"/>
<dbReference type="InterPro" id="IPR001107">
    <property type="entry name" value="Band_7"/>
</dbReference>
<dbReference type="Pfam" id="PF01145">
    <property type="entry name" value="Band_7"/>
    <property type="match status" value="1"/>
</dbReference>
<evidence type="ECO:0000256" key="1">
    <source>
        <dbReference type="SAM" id="Phobius"/>
    </source>
</evidence>
<reference evidence="3" key="1">
    <citation type="journal article" date="2023" name="Mol. Biol. Evol.">
        <title>Third-Generation Sequencing Reveals the Adaptive Role of the Epigenome in Three Deep-Sea Polychaetes.</title>
        <authorList>
            <person name="Perez M."/>
            <person name="Aroh O."/>
            <person name="Sun Y."/>
            <person name="Lan Y."/>
            <person name="Juniper S.K."/>
            <person name="Young C.R."/>
            <person name="Angers B."/>
            <person name="Qian P.Y."/>
        </authorList>
    </citation>
    <scope>NUCLEOTIDE SEQUENCE</scope>
    <source>
        <strain evidence="3">P08H-3</strain>
    </source>
</reference>
<dbReference type="PANTHER" id="PTHR42911:SF1">
    <property type="entry name" value="MODULATOR OF FTSH PROTEASE HFLC"/>
    <property type="match status" value="1"/>
</dbReference>
<protein>
    <recommendedName>
        <fullName evidence="2">Band 7 domain-containing protein</fullName>
    </recommendedName>
</protein>
<evidence type="ECO:0000313" key="4">
    <source>
        <dbReference type="Proteomes" id="UP001208570"/>
    </source>
</evidence>
<proteinExistence type="predicted"/>
<keyword evidence="4" id="KW-1185">Reference proteome</keyword>
<evidence type="ECO:0000259" key="2">
    <source>
        <dbReference type="Pfam" id="PF01145"/>
    </source>
</evidence>
<sequence>MTKKVGVIAGSVVLAVVVLVIALVLTSVKKIDSAQVGLFYNNFNKELREEPNSEGLYFGLPGFQFIIFTSVFKTMSYPDLVPPIDGVCVMLTFQCLNKDGVTIRINISFQYRVKAANLKSVVDQFKDEVGYDKILRYIGSSAVHDSCSRFNTSQFQAERGRFQEDLTLRLVDKLQVLHCDITDLQVNNIQRPYRYDNSIQAKESSREDIEVARNERPQKLTEAGTTKLEAETEAEIILNNAKSQARIMLTRAITDAKAILDEYTKEADSYRALKEANNLDTQGFLAYMGIRAISNAKNPVRIGMKAPAKSSYA</sequence>
<dbReference type="InterPro" id="IPR036013">
    <property type="entry name" value="Band_7/SPFH_dom_sf"/>
</dbReference>
<name>A0AAD9K129_9ANNE</name>
<keyword evidence="1" id="KW-0472">Membrane</keyword>
<keyword evidence="1" id="KW-1133">Transmembrane helix</keyword>
<keyword evidence="1" id="KW-0812">Transmembrane</keyword>
<organism evidence="3 4">
    <name type="scientific">Paralvinella palmiformis</name>
    <dbReference type="NCBI Taxonomy" id="53620"/>
    <lineage>
        <taxon>Eukaryota</taxon>
        <taxon>Metazoa</taxon>
        <taxon>Spiralia</taxon>
        <taxon>Lophotrochozoa</taxon>
        <taxon>Annelida</taxon>
        <taxon>Polychaeta</taxon>
        <taxon>Sedentaria</taxon>
        <taxon>Canalipalpata</taxon>
        <taxon>Terebellida</taxon>
        <taxon>Terebelliformia</taxon>
        <taxon>Alvinellidae</taxon>
        <taxon>Paralvinella</taxon>
    </lineage>
</organism>
<dbReference type="Proteomes" id="UP001208570">
    <property type="component" value="Unassembled WGS sequence"/>
</dbReference>
<dbReference type="SUPFAM" id="SSF117892">
    <property type="entry name" value="Band 7/SPFH domain"/>
    <property type="match status" value="1"/>
</dbReference>
<gene>
    <name evidence="3" type="ORF">LSH36_107g08004</name>
</gene>
<accession>A0AAD9K129</accession>